<sequence>MSRNFAANACCFALPFDRACSDRRVPRGRDTHDVRLEHSSTTPTWLANCVYFSFARPTHPLPLPSRANIPRTLARCHQQRYLTGVDTPTPLPCSHWIARKSQRLARRTQNPEDGWKANGIFGSQGIPAIRYGGAALPHHLAPGAISETANRNACPPPPHNPILPTGVACPAGHSSQSRPAILGGNNWRSLLQCLVGWSWSFSSRVGSRCPVHAGVNERGVERPAKFASSFCKEPRGPSGAKHHPLRTDPCGQGSQPERAYYAPSLSSEPQSYAYSSPCYPCRAKAPLIQMGTRDGASLSKYPVLVFIHGESYEWNSGNPYDGSVLASYGGVVVVTINYRLGILGECSTSYFHPRSLTLQWDCRSFLQKRAAKRHLSIRWKDSGGWLLEWRTVAAIMFYRHKVCRIDTRDLGSKPELIGCHVVKSPDRHDLHVPKSVVYSLLLSSVRVYFPPNQGFRMSIHHHGSNHHAQETWQRLDWLMPEEAVGERNATFAEFGKSIQVTASCELPGQFLQLKITREVFFGHSVFSCRRGFQSNASTLSQHWHCRRFNVEGLGPYTPVSSRPVARADKLRTHVILLHTYHLAALANERIVAAVSTNADSSVGVVHLPSPPIDGHRGDRACRFERMSTLSEVTQRDPNTLGRISQFPRRRETHRATAMKLINPSPSLNSKLLFGVSRHCIRGSIVSSQCGATASEHTAEASVCRGLRSLAYRSLNSRNFPIPTNQLATGTIIRLKCVRTDKFKTAPMFVSVGGRDGGSAIKANHGSIPAGVAPGFFDTASRLVSSGISRFPPVPHSRAAPFSPRFTTARIHPLTAIHSALRCEPIPPQTPSV</sequence>
<dbReference type="PANTHER" id="PTHR43903">
    <property type="entry name" value="NEUROLIGIN"/>
    <property type="match status" value="1"/>
</dbReference>
<keyword evidence="2" id="KW-0325">Glycoprotein</keyword>
<dbReference type="Pfam" id="PF00135">
    <property type="entry name" value="COesterase"/>
    <property type="match status" value="1"/>
</dbReference>
<dbReference type="SUPFAM" id="SSF53474">
    <property type="entry name" value="alpha/beta-Hydrolases"/>
    <property type="match status" value="1"/>
</dbReference>
<organism evidence="5 6">
    <name type="scientific">Dryococelus australis</name>
    <dbReference type="NCBI Taxonomy" id="614101"/>
    <lineage>
        <taxon>Eukaryota</taxon>
        <taxon>Metazoa</taxon>
        <taxon>Ecdysozoa</taxon>
        <taxon>Arthropoda</taxon>
        <taxon>Hexapoda</taxon>
        <taxon>Insecta</taxon>
        <taxon>Pterygota</taxon>
        <taxon>Neoptera</taxon>
        <taxon>Polyneoptera</taxon>
        <taxon>Phasmatodea</taxon>
        <taxon>Verophasmatodea</taxon>
        <taxon>Anareolatae</taxon>
        <taxon>Phasmatidae</taxon>
        <taxon>Eurycanthinae</taxon>
        <taxon>Dryococelus</taxon>
    </lineage>
</organism>
<dbReference type="InterPro" id="IPR002018">
    <property type="entry name" value="CarbesteraseB"/>
</dbReference>
<dbReference type="InterPro" id="IPR029058">
    <property type="entry name" value="AB_hydrolase_fold"/>
</dbReference>
<gene>
    <name evidence="5" type="ORF">PR048_027090</name>
</gene>
<comment type="similarity">
    <text evidence="1">Belongs to the type-B carboxylesterase/lipase family.</text>
</comment>
<evidence type="ECO:0000256" key="1">
    <source>
        <dbReference type="ARBA" id="ARBA00005964"/>
    </source>
</evidence>
<name>A0ABQ9GG37_9NEOP</name>
<dbReference type="InterPro" id="IPR051093">
    <property type="entry name" value="Neuroligin/BSAL"/>
</dbReference>
<evidence type="ECO:0000256" key="2">
    <source>
        <dbReference type="ARBA" id="ARBA00023180"/>
    </source>
</evidence>
<evidence type="ECO:0000313" key="6">
    <source>
        <dbReference type="Proteomes" id="UP001159363"/>
    </source>
</evidence>
<evidence type="ECO:0000313" key="5">
    <source>
        <dbReference type="EMBL" id="KAJ8870791.1"/>
    </source>
</evidence>
<evidence type="ECO:0000256" key="3">
    <source>
        <dbReference type="SAM" id="MobiDB-lite"/>
    </source>
</evidence>
<feature type="region of interest" description="Disordered" evidence="3">
    <location>
        <begin position="231"/>
        <end position="254"/>
    </location>
</feature>
<reference evidence="5 6" key="1">
    <citation type="submission" date="2023-02" db="EMBL/GenBank/DDBJ databases">
        <title>LHISI_Scaffold_Assembly.</title>
        <authorList>
            <person name="Stuart O.P."/>
            <person name="Cleave R."/>
            <person name="Magrath M.J.L."/>
            <person name="Mikheyev A.S."/>
        </authorList>
    </citation>
    <scope>NUCLEOTIDE SEQUENCE [LARGE SCALE GENOMIC DNA]</scope>
    <source>
        <strain evidence="5">Daus_M_001</strain>
        <tissue evidence="5">Leg muscle</tissue>
    </source>
</reference>
<evidence type="ECO:0000259" key="4">
    <source>
        <dbReference type="Pfam" id="PF00135"/>
    </source>
</evidence>
<dbReference type="EMBL" id="JARBHB010000012">
    <property type="protein sequence ID" value="KAJ8870791.1"/>
    <property type="molecule type" value="Genomic_DNA"/>
</dbReference>
<dbReference type="Proteomes" id="UP001159363">
    <property type="component" value="Chromosome 11"/>
</dbReference>
<protein>
    <recommendedName>
        <fullName evidence="4">Carboxylesterase type B domain-containing protein</fullName>
    </recommendedName>
</protein>
<comment type="caution">
    <text evidence="5">The sequence shown here is derived from an EMBL/GenBank/DDBJ whole genome shotgun (WGS) entry which is preliminary data.</text>
</comment>
<keyword evidence="6" id="KW-1185">Reference proteome</keyword>
<feature type="domain" description="Carboxylesterase type B" evidence="4">
    <location>
        <begin position="299"/>
        <end position="348"/>
    </location>
</feature>
<accession>A0ABQ9GG37</accession>
<dbReference type="Gene3D" id="3.40.50.1820">
    <property type="entry name" value="alpha/beta hydrolase"/>
    <property type="match status" value="1"/>
</dbReference>
<proteinExistence type="inferred from homology"/>